<comment type="similarity">
    <text evidence="8">Belongs to the RNase Z family.</text>
</comment>
<keyword evidence="7 8" id="KW-0862">Zinc</keyword>
<evidence type="ECO:0000256" key="2">
    <source>
        <dbReference type="ARBA" id="ARBA00022694"/>
    </source>
</evidence>
<protein>
    <recommendedName>
        <fullName evidence="8">Ribonuclease Z</fullName>
        <shortName evidence="8">RNase Z</shortName>
        <ecNumber evidence="8">3.1.26.11</ecNumber>
    </recommendedName>
    <alternativeName>
        <fullName evidence="8">tRNA 3 endonuclease</fullName>
    </alternativeName>
    <alternativeName>
        <fullName evidence="8">tRNase Z</fullName>
    </alternativeName>
</protein>
<dbReference type="SUPFAM" id="SSF56281">
    <property type="entry name" value="Metallo-hydrolase/oxidoreductase"/>
    <property type="match status" value="1"/>
</dbReference>
<evidence type="ECO:0000256" key="6">
    <source>
        <dbReference type="ARBA" id="ARBA00022801"/>
    </source>
</evidence>
<keyword evidence="6 8" id="KW-0378">Hydrolase</keyword>
<feature type="binding site" evidence="8">
    <location>
        <position position="67"/>
    </location>
    <ligand>
        <name>Zn(2+)</name>
        <dbReference type="ChEBI" id="CHEBI:29105"/>
        <label>2</label>
        <note>catalytic</note>
    </ligand>
</feature>
<reference evidence="9 10" key="1">
    <citation type="journal article" date="2022" name="Environ. Microbiol. Rep.">
        <title>Eco-phylogenetic analyses reveal divergent evolution of vitamin B12 metabolism in the marine bacterial family 'Psychromonadaceae'.</title>
        <authorList>
            <person name="Jin X."/>
            <person name="Yang Y."/>
            <person name="Cao H."/>
            <person name="Gao B."/>
            <person name="Zhao Z."/>
        </authorList>
    </citation>
    <scope>NUCLEOTIDE SEQUENCE [LARGE SCALE GENOMIC DNA]</scope>
    <source>
        <strain evidence="9 10">MKS20</strain>
    </source>
</reference>
<dbReference type="CDD" id="cd07717">
    <property type="entry name" value="RNaseZ_ZiPD-like_MBL-fold"/>
    <property type="match status" value="1"/>
</dbReference>
<dbReference type="RefSeq" id="WP_233052287.1">
    <property type="nucleotide sequence ID" value="NZ_JAIMJA010000006.1"/>
</dbReference>
<feature type="binding site" evidence="8">
    <location>
        <position position="64"/>
    </location>
    <ligand>
        <name>Zn(2+)</name>
        <dbReference type="ChEBI" id="CHEBI:29105"/>
        <label>1</label>
        <note>catalytic</note>
    </ligand>
</feature>
<feature type="binding site" evidence="8">
    <location>
        <position position="211"/>
    </location>
    <ligand>
        <name>Zn(2+)</name>
        <dbReference type="ChEBI" id="CHEBI:29105"/>
        <label>2</label>
        <note>catalytic</note>
    </ligand>
</feature>
<organism evidence="9 10">
    <name type="scientific">Motilimonas cestriensis</name>
    <dbReference type="NCBI Taxonomy" id="2742685"/>
    <lineage>
        <taxon>Bacteria</taxon>
        <taxon>Pseudomonadati</taxon>
        <taxon>Pseudomonadota</taxon>
        <taxon>Gammaproteobacteria</taxon>
        <taxon>Alteromonadales</taxon>
        <taxon>Alteromonadales genera incertae sedis</taxon>
        <taxon>Motilimonas</taxon>
    </lineage>
</organism>
<comment type="function">
    <text evidence="8">Zinc phosphodiesterase, which displays some tRNA 3'-processing endonuclease activity. Probably involved in tRNA maturation, by removing a 3'-trailer from precursor tRNA.</text>
</comment>
<proteinExistence type="inferred from homology"/>
<keyword evidence="5 8" id="KW-0255">Endonuclease</keyword>
<dbReference type="InterPro" id="IPR013471">
    <property type="entry name" value="RNase_Z/BN"/>
</dbReference>
<evidence type="ECO:0000313" key="9">
    <source>
        <dbReference type="EMBL" id="MCE2594767.1"/>
    </source>
</evidence>
<keyword evidence="10" id="KW-1185">Reference proteome</keyword>
<dbReference type="Gene3D" id="3.60.15.10">
    <property type="entry name" value="Ribonuclease Z/Hydroxyacylglutathione hydrolase-like"/>
    <property type="match status" value="1"/>
</dbReference>
<feature type="binding site" evidence="8">
    <location>
        <position position="270"/>
    </location>
    <ligand>
        <name>Zn(2+)</name>
        <dbReference type="ChEBI" id="CHEBI:29105"/>
        <label>2</label>
        <note>catalytic</note>
    </ligand>
</feature>
<dbReference type="HAMAP" id="MF_01818">
    <property type="entry name" value="RNase_Z_BN"/>
    <property type="match status" value="1"/>
</dbReference>
<comment type="caution">
    <text evidence="9">The sequence shown here is derived from an EMBL/GenBank/DDBJ whole genome shotgun (WGS) entry which is preliminary data.</text>
</comment>
<keyword evidence="2 8" id="KW-0819">tRNA processing</keyword>
<dbReference type="PANTHER" id="PTHR46018:SF2">
    <property type="entry name" value="ZINC PHOSPHODIESTERASE ELAC PROTEIN 1"/>
    <property type="match status" value="1"/>
</dbReference>
<feature type="binding site" evidence="8">
    <location>
        <position position="140"/>
    </location>
    <ligand>
        <name>Zn(2+)</name>
        <dbReference type="ChEBI" id="CHEBI:29105"/>
        <label>1</label>
        <note>catalytic</note>
    </ligand>
</feature>
<dbReference type="PANTHER" id="PTHR46018">
    <property type="entry name" value="ZINC PHOSPHODIESTERASE ELAC PROTEIN 1"/>
    <property type="match status" value="1"/>
</dbReference>
<dbReference type="EC" id="3.1.26.11" evidence="8"/>
<sequence length="320" mass="35296">MEFTFFGTSAGTPTKARNVTALALRLKREKNWCLIDCGEGTQHQLLHAPYSLANLAAVFITHVHGDHCFGLVGLLASASLTGRKAPLTIYGPAALAKFIPLTLELTDTYLCYPIEFVDVESLDQDIEVAGFAVSTIRLSHRVPCHAWHFVERNIAHQLDQEKLCQAGIEKGPLWGKIQQGEQVCLADGSLINGRDFWRLDNEARSIIVAGDNDQPELLQQAAANANVLIHEATYTQAIADKVGPEPMHSSAMQLAKFAQQVALPNLVMTHFSARFGGEGKFSIRTLQQEAKRFYHGELFLAEDLTTYQLNSKGELSKLKP</sequence>
<evidence type="ECO:0000256" key="7">
    <source>
        <dbReference type="ARBA" id="ARBA00022833"/>
    </source>
</evidence>
<dbReference type="EMBL" id="JAIMJA010000006">
    <property type="protein sequence ID" value="MCE2594767.1"/>
    <property type="molecule type" value="Genomic_DNA"/>
</dbReference>
<evidence type="ECO:0000256" key="4">
    <source>
        <dbReference type="ARBA" id="ARBA00022723"/>
    </source>
</evidence>
<evidence type="ECO:0000256" key="5">
    <source>
        <dbReference type="ARBA" id="ARBA00022759"/>
    </source>
</evidence>
<dbReference type="InterPro" id="IPR036866">
    <property type="entry name" value="RibonucZ/Hydroxyglut_hydro"/>
</dbReference>
<comment type="subunit">
    <text evidence="1 8">Homodimer.</text>
</comment>
<dbReference type="Pfam" id="PF23023">
    <property type="entry name" value="Anti-Pycsar_Apyc1"/>
    <property type="match status" value="1"/>
</dbReference>
<evidence type="ECO:0000256" key="3">
    <source>
        <dbReference type="ARBA" id="ARBA00022722"/>
    </source>
</evidence>
<evidence type="ECO:0000313" key="10">
    <source>
        <dbReference type="Proteomes" id="UP001201273"/>
    </source>
</evidence>
<keyword evidence="4 8" id="KW-0479">Metal-binding</keyword>
<evidence type="ECO:0000256" key="8">
    <source>
        <dbReference type="HAMAP-Rule" id="MF_01818"/>
    </source>
</evidence>
<comment type="cofactor">
    <cofactor evidence="8">
        <name>Zn(2+)</name>
        <dbReference type="ChEBI" id="CHEBI:29105"/>
    </cofactor>
    <text evidence="8">Binds 2 Zn(2+) ions.</text>
</comment>
<dbReference type="Proteomes" id="UP001201273">
    <property type="component" value="Unassembled WGS sequence"/>
</dbReference>
<feature type="binding site" evidence="8">
    <location>
        <position position="66"/>
    </location>
    <ligand>
        <name>Zn(2+)</name>
        <dbReference type="ChEBI" id="CHEBI:29105"/>
        <label>2</label>
        <note>catalytic</note>
    </ligand>
</feature>
<feature type="active site" description="Proton acceptor" evidence="8">
    <location>
        <position position="66"/>
    </location>
</feature>
<evidence type="ECO:0000256" key="1">
    <source>
        <dbReference type="ARBA" id="ARBA00011738"/>
    </source>
</evidence>
<accession>A0ABS8W8S8</accession>
<keyword evidence="3 8" id="KW-0540">Nuclease</keyword>
<name>A0ABS8W8S8_9GAMM</name>
<gene>
    <name evidence="8" type="primary">rnz</name>
    <name evidence="9" type="ORF">K6Y31_08050</name>
</gene>
<comment type="catalytic activity">
    <reaction evidence="8">
        <text>Endonucleolytic cleavage of RNA, removing extra 3' nucleotides from tRNA precursor, generating 3' termini of tRNAs. A 3'-hydroxy group is left at the tRNA terminus and a 5'-phosphoryl group is left at the trailer molecule.</text>
        <dbReference type="EC" id="3.1.26.11"/>
    </reaction>
</comment>
<feature type="binding site" evidence="8">
    <location>
        <position position="62"/>
    </location>
    <ligand>
        <name>Zn(2+)</name>
        <dbReference type="ChEBI" id="CHEBI:29105"/>
        <label>1</label>
        <note>catalytic</note>
    </ligand>
</feature>
<feature type="binding site" evidence="8">
    <location>
        <position position="211"/>
    </location>
    <ligand>
        <name>Zn(2+)</name>
        <dbReference type="ChEBI" id="CHEBI:29105"/>
        <label>1</label>
        <note>catalytic</note>
    </ligand>
</feature>